<evidence type="ECO:0000313" key="2">
    <source>
        <dbReference type="EMBL" id="EBA39282.1"/>
    </source>
</evidence>
<accession>A4EAW5</accession>
<organism evidence="2 4">
    <name type="scientific">Collinsella aerofaciens (strain ATCC 25986 / DSM 3979 / JCM 10188 / KCTC 3647 / NCTC 11838 / VPI 1003)</name>
    <dbReference type="NCBI Taxonomy" id="411903"/>
    <lineage>
        <taxon>Bacteria</taxon>
        <taxon>Bacillati</taxon>
        <taxon>Actinomycetota</taxon>
        <taxon>Coriobacteriia</taxon>
        <taxon>Coriobacteriales</taxon>
        <taxon>Coriobacteriaceae</taxon>
        <taxon>Collinsella</taxon>
    </lineage>
</organism>
<dbReference type="Proteomes" id="UP000464211">
    <property type="component" value="Chromosome"/>
</dbReference>
<reference evidence="2 4" key="1">
    <citation type="submission" date="2007-01" db="EMBL/GenBank/DDBJ databases">
        <title>Draft genome sequence of Collinsella aerofaciens (ATCC 25986).</title>
        <authorList>
            <person name="Sudarsanam P."/>
            <person name="Ley R."/>
            <person name="Guruge J."/>
            <person name="Turnbaugh P.J."/>
            <person name="Mahowald M."/>
            <person name="Liep D."/>
            <person name="Gordon J."/>
        </authorList>
    </citation>
    <scope>NUCLEOTIDE SEQUENCE [LARGE SCALE GENOMIC DNA]</scope>
    <source>
        <strain evidence="2">ATCC 25986</strain>
        <strain evidence="4">ATCC 25986 / DSM 3979 / JCM 10188 / KCTC 3647 / NCTC 11838 / VPI 1003</strain>
    </source>
</reference>
<evidence type="ECO:0000313" key="3">
    <source>
        <dbReference type="EMBL" id="QIA33494.1"/>
    </source>
</evidence>
<dbReference type="GeneID" id="92849571"/>
<sequence length="111" mass="11911">MITLREMLDGFDPAAGRPLDVTRIYMANVISADEGARLAKKQKLDEYRARKRAKEELRMDIAAIARGEKPSWRYAKSVPTPAGQLGQQAMGFPPLEGGNGAGGGVPAAKNA</sequence>
<dbReference type="RefSeq" id="WP_006235502.1">
    <property type="nucleotide sequence ID" value="NZ_AAVN02000006.1"/>
</dbReference>
<feature type="region of interest" description="Disordered" evidence="1">
    <location>
        <begin position="77"/>
        <end position="111"/>
    </location>
</feature>
<proteinExistence type="predicted"/>
<evidence type="ECO:0000256" key="1">
    <source>
        <dbReference type="SAM" id="MobiDB-lite"/>
    </source>
</evidence>
<dbReference type="AlphaFoldDB" id="A4EAW5"/>
<evidence type="ECO:0000313" key="5">
    <source>
        <dbReference type="Proteomes" id="UP000464211"/>
    </source>
</evidence>
<protein>
    <submittedName>
        <fullName evidence="2">Uncharacterized protein</fullName>
    </submittedName>
</protein>
<name>A4EAW5_COLAA</name>
<dbReference type="EMBL" id="AAVN02000006">
    <property type="protein sequence ID" value="EBA39282.1"/>
    <property type="molecule type" value="Genomic_DNA"/>
</dbReference>
<dbReference type="EMBL" id="CP048433">
    <property type="protein sequence ID" value="QIA33494.1"/>
    <property type="molecule type" value="Genomic_DNA"/>
</dbReference>
<reference evidence="3 5" key="3">
    <citation type="submission" date="2020-01" db="EMBL/GenBank/DDBJ databases">
        <title>Complete genome sequence of Collinsella aerofaciens JCM 10188(T).</title>
        <authorList>
            <person name="Tourlousse D.M."/>
            <person name="Sakamoto M."/>
            <person name="Miura T."/>
            <person name="Narita K."/>
            <person name="Ohashi A."/>
            <person name="Uchino Y."/>
            <person name="Yamazoe A."/>
            <person name="Kameyama K."/>
            <person name="Terauchi J."/>
            <person name="Ohkuma M."/>
            <person name="Kawasaki H."/>
            <person name="Sekiguchi Y."/>
        </authorList>
    </citation>
    <scope>NUCLEOTIDE SEQUENCE [LARGE SCALE GENOMIC DNA]</scope>
    <source>
        <strain evidence="3 5">JCM 10188</strain>
    </source>
</reference>
<gene>
    <name evidence="2" type="ORF">COLAER_01577</name>
    <name evidence="3" type="ORF">GXM19_03980</name>
</gene>
<dbReference type="Proteomes" id="UP000002979">
    <property type="component" value="Unassembled WGS sequence"/>
</dbReference>
<evidence type="ECO:0000313" key="4">
    <source>
        <dbReference type="Proteomes" id="UP000002979"/>
    </source>
</evidence>
<reference evidence="2 4" key="2">
    <citation type="submission" date="2007-04" db="EMBL/GenBank/DDBJ databases">
        <authorList>
            <person name="Fulton L."/>
            <person name="Clifton S."/>
            <person name="Fulton B."/>
            <person name="Xu J."/>
            <person name="Minx P."/>
            <person name="Mardis E.R."/>
            <person name="Wilson R.K."/>
        </authorList>
    </citation>
    <scope>NUCLEOTIDE SEQUENCE [LARGE SCALE GENOMIC DNA]</scope>
    <source>
        <strain evidence="2">ATCC 25986</strain>
        <strain evidence="4">ATCC 25986 / DSM 3979 / JCM 10188 / KCTC 3647 / NCTC 11838 / VPI 1003</strain>
    </source>
</reference>